<dbReference type="GO" id="GO:0016757">
    <property type="term" value="F:glycosyltransferase activity"/>
    <property type="evidence" value="ECO:0007669"/>
    <property type="project" value="UniProtKB-KW"/>
</dbReference>
<dbReference type="InterPro" id="IPR000836">
    <property type="entry name" value="PRTase_dom"/>
</dbReference>
<dbReference type="RefSeq" id="WP_378015688.1">
    <property type="nucleotide sequence ID" value="NZ_JBHSKT010000001.1"/>
</dbReference>
<dbReference type="Proteomes" id="UP001596161">
    <property type="component" value="Unassembled WGS sequence"/>
</dbReference>
<proteinExistence type="predicted"/>
<protein>
    <submittedName>
        <fullName evidence="2">Phosphoribosyltransferase</fullName>
    </submittedName>
</protein>
<dbReference type="SUPFAM" id="SSF53271">
    <property type="entry name" value="PRTase-like"/>
    <property type="match status" value="1"/>
</dbReference>
<comment type="caution">
    <text evidence="2">The sequence shown here is derived from an EMBL/GenBank/DDBJ whole genome shotgun (WGS) entry which is preliminary data.</text>
</comment>
<keyword evidence="3" id="KW-1185">Reference proteome</keyword>
<keyword evidence="2" id="KW-0328">Glycosyltransferase</keyword>
<dbReference type="Gene3D" id="3.30.1310.20">
    <property type="entry name" value="PRTase-like"/>
    <property type="match status" value="1"/>
</dbReference>
<dbReference type="Gene3D" id="3.40.50.2020">
    <property type="match status" value="1"/>
</dbReference>
<dbReference type="InterPro" id="IPR029057">
    <property type="entry name" value="PRTase-like"/>
</dbReference>
<evidence type="ECO:0000259" key="1">
    <source>
        <dbReference type="Pfam" id="PF00156"/>
    </source>
</evidence>
<evidence type="ECO:0000313" key="2">
    <source>
        <dbReference type="EMBL" id="MFC5269309.1"/>
    </source>
</evidence>
<reference evidence="3" key="1">
    <citation type="journal article" date="2019" name="Int. J. Syst. Evol. Microbiol.">
        <title>The Global Catalogue of Microorganisms (GCM) 10K type strain sequencing project: providing services to taxonomists for standard genome sequencing and annotation.</title>
        <authorList>
            <consortium name="The Broad Institute Genomics Platform"/>
            <consortium name="The Broad Institute Genome Sequencing Center for Infectious Disease"/>
            <person name="Wu L."/>
            <person name="Ma J."/>
        </authorList>
    </citation>
    <scope>NUCLEOTIDE SEQUENCE [LARGE SCALE GENOMIC DNA]</scope>
    <source>
        <strain evidence="3">KACC 12602</strain>
    </source>
</reference>
<organism evidence="2 3">
    <name type="scientific">Adhaeribacter terreus</name>
    <dbReference type="NCBI Taxonomy" id="529703"/>
    <lineage>
        <taxon>Bacteria</taxon>
        <taxon>Pseudomonadati</taxon>
        <taxon>Bacteroidota</taxon>
        <taxon>Cytophagia</taxon>
        <taxon>Cytophagales</taxon>
        <taxon>Hymenobacteraceae</taxon>
        <taxon>Adhaeribacter</taxon>
    </lineage>
</organism>
<dbReference type="CDD" id="cd06223">
    <property type="entry name" value="PRTases_typeI"/>
    <property type="match status" value="1"/>
</dbReference>
<dbReference type="Pfam" id="PF00156">
    <property type="entry name" value="Pribosyltran"/>
    <property type="match status" value="1"/>
</dbReference>
<dbReference type="EMBL" id="JBHSKT010000001">
    <property type="protein sequence ID" value="MFC5269309.1"/>
    <property type="molecule type" value="Genomic_DNA"/>
</dbReference>
<name>A0ABW0E8X9_9BACT</name>
<sequence>MIKNRQDAAKRLTERLLQYKGEDGIVLAIPRGGVPIGAYIAKELDLPVEVILSKKIGHPHNPEYAIGAVSMDSIEVNERLDISPQYIEQETRKNQEELKRRYQLFMGNHKPTELHNKLVILVDDGIATGHTLMATVLMIKKQNPKKLIVAVPVAPPSAIDAFEPLVDELICLMAPPGFYAVGQFYEDFQQVSDEKVIAALQGNIIW</sequence>
<accession>A0ABW0E8X9</accession>
<keyword evidence="2" id="KW-0808">Transferase</keyword>
<feature type="domain" description="Phosphoribosyltransferase" evidence="1">
    <location>
        <begin position="5"/>
        <end position="158"/>
    </location>
</feature>
<gene>
    <name evidence="2" type="ORF">ACFPIB_01720</name>
</gene>
<evidence type="ECO:0000313" key="3">
    <source>
        <dbReference type="Proteomes" id="UP001596161"/>
    </source>
</evidence>